<comment type="similarity">
    <text evidence="2">Belongs to the TALE/IRO homeobox family.</text>
</comment>
<dbReference type="InterPro" id="IPR009057">
    <property type="entry name" value="Homeodomain-like_sf"/>
</dbReference>
<evidence type="ECO:0000259" key="8">
    <source>
        <dbReference type="PROSITE" id="PS50071"/>
    </source>
</evidence>
<dbReference type="Proteomes" id="UP000008144">
    <property type="component" value="Chromosome 3"/>
</dbReference>
<feature type="region of interest" description="Disordered" evidence="7">
    <location>
        <begin position="279"/>
        <end position="306"/>
    </location>
</feature>
<dbReference type="GO" id="GO:0005634">
    <property type="term" value="C:nucleus"/>
    <property type="evidence" value="ECO:0000318"/>
    <property type="project" value="GO_Central"/>
</dbReference>
<keyword evidence="3 6" id="KW-0238">DNA-binding</keyword>
<dbReference type="InterPro" id="IPR017970">
    <property type="entry name" value="Homeobox_CS"/>
</dbReference>
<evidence type="ECO:0000256" key="3">
    <source>
        <dbReference type="ARBA" id="ARBA00023125"/>
    </source>
</evidence>
<dbReference type="SUPFAM" id="SSF46689">
    <property type="entry name" value="Homeodomain-like"/>
    <property type="match status" value="1"/>
</dbReference>
<dbReference type="EMBL" id="EAAA01001808">
    <property type="status" value="NOT_ANNOTATED_CDS"/>
    <property type="molecule type" value="Genomic_DNA"/>
</dbReference>
<evidence type="ECO:0000313" key="10">
    <source>
        <dbReference type="Proteomes" id="UP000008144"/>
    </source>
</evidence>
<dbReference type="CDD" id="cd00086">
    <property type="entry name" value="homeodomain"/>
    <property type="match status" value="1"/>
</dbReference>
<proteinExistence type="inferred from homology"/>
<feature type="compositionally biased region" description="Low complexity" evidence="7">
    <location>
        <begin position="488"/>
        <end position="506"/>
    </location>
</feature>
<evidence type="ECO:0000313" key="9">
    <source>
        <dbReference type="Ensembl" id="ENSCINP00000023357.2"/>
    </source>
</evidence>
<evidence type="ECO:0000256" key="6">
    <source>
        <dbReference type="PROSITE-ProRule" id="PRU00108"/>
    </source>
</evidence>
<sequence length="570" mass="63367">MQTDFPGLKMYPNQTLPMGSHYNTALPTDMGTNGVLPPHYGQSCIDQTQYYSSTTPNYDGPREIGDTWSTRSYNHQRYAPYNYAPQYTYDGYQPEINDQSHRKSATRESTNTLKAWLQEHKKNPYPTKGEKIMLAIITKMTLTQVSTWFANARRRLKKENKMTWVPKNRSNENTQVGDDKKQGMEDGNEDVATDNEDFGIRVLTHTLNFLITGIPSISDLNVDSNEPDKMANNNTATSPHTFNQSSMPATISSLQQNSAVDPISTTAITHSSYNQNATKHNAIWSPGNDNHTSYPTKCPDNVGDSHLNLPPSFRGSYSDDQFSAISRQQQTPSVVSPSMISGVDLPGRIGECRYPSVQNWVDGVYHSAIPPTPDPDSTTCHPISTERRNSIDGRIEVDRLQGVSPSSPHFQHQQFPCTQASQNINTFNGYHSHDTYSNPHLVNQNCINRGMPQQKSYPYTHSNHGYSTQQSMLLHHSPIANHSGDFSYASSAHASPSSASGSSPVSQQLCQSEQPLASRLVPSSYHANPGMSVSATNPSTFPGQYYQMSGDQLTMEHPHVTNSCTENYIL</sequence>
<protein>
    <recommendedName>
        <fullName evidence="8">Homeobox domain-containing protein</fullName>
    </recommendedName>
</protein>
<dbReference type="GO" id="GO:0000978">
    <property type="term" value="F:RNA polymerase II cis-regulatory region sequence-specific DNA binding"/>
    <property type="evidence" value="ECO:0000318"/>
    <property type="project" value="GO_Central"/>
</dbReference>
<evidence type="ECO:0000256" key="2">
    <source>
        <dbReference type="ARBA" id="ARBA00008446"/>
    </source>
</evidence>
<feature type="region of interest" description="Disordered" evidence="7">
    <location>
        <begin position="488"/>
        <end position="512"/>
    </location>
</feature>
<reference evidence="9" key="3">
    <citation type="submission" date="2025-08" db="UniProtKB">
        <authorList>
            <consortium name="Ensembl"/>
        </authorList>
    </citation>
    <scope>IDENTIFICATION</scope>
</reference>
<dbReference type="GO" id="GO:0030182">
    <property type="term" value="P:neuron differentiation"/>
    <property type="evidence" value="ECO:0000318"/>
    <property type="project" value="GO_Central"/>
</dbReference>
<feature type="DNA-binding region" description="Homeobox" evidence="6">
    <location>
        <begin position="98"/>
        <end position="160"/>
    </location>
</feature>
<dbReference type="GeneTree" id="ENSGT00940000165426"/>
<reference evidence="10" key="1">
    <citation type="journal article" date="2002" name="Science">
        <title>The draft genome of Ciona intestinalis: insights into chordate and vertebrate origins.</title>
        <authorList>
            <person name="Dehal P."/>
            <person name="Satou Y."/>
            <person name="Campbell R.K."/>
            <person name="Chapman J."/>
            <person name="Degnan B."/>
            <person name="De Tomaso A."/>
            <person name="Davidson B."/>
            <person name="Di Gregorio A."/>
            <person name="Gelpke M."/>
            <person name="Goodstein D.M."/>
            <person name="Harafuji N."/>
            <person name="Hastings K.E."/>
            <person name="Ho I."/>
            <person name="Hotta K."/>
            <person name="Huang W."/>
            <person name="Kawashima T."/>
            <person name="Lemaire P."/>
            <person name="Martinez D."/>
            <person name="Meinertzhagen I.A."/>
            <person name="Necula S."/>
            <person name="Nonaka M."/>
            <person name="Putnam N."/>
            <person name="Rash S."/>
            <person name="Saiga H."/>
            <person name="Satake M."/>
            <person name="Terry A."/>
            <person name="Yamada L."/>
            <person name="Wang H.G."/>
            <person name="Awazu S."/>
            <person name="Azumi K."/>
            <person name="Boore J."/>
            <person name="Branno M."/>
            <person name="Chin-Bow S."/>
            <person name="DeSantis R."/>
            <person name="Doyle S."/>
            <person name="Francino P."/>
            <person name="Keys D.N."/>
            <person name="Haga S."/>
            <person name="Hayashi H."/>
            <person name="Hino K."/>
            <person name="Imai K.S."/>
            <person name="Inaba K."/>
            <person name="Kano S."/>
            <person name="Kobayashi K."/>
            <person name="Kobayashi M."/>
            <person name="Lee B.I."/>
            <person name="Makabe K.W."/>
            <person name="Manohar C."/>
            <person name="Matassi G."/>
            <person name="Medina M."/>
            <person name="Mochizuki Y."/>
            <person name="Mount S."/>
            <person name="Morishita T."/>
            <person name="Miura S."/>
            <person name="Nakayama A."/>
            <person name="Nishizaka S."/>
            <person name="Nomoto H."/>
            <person name="Ohta F."/>
            <person name="Oishi K."/>
            <person name="Rigoutsos I."/>
            <person name="Sano M."/>
            <person name="Sasaki A."/>
            <person name="Sasakura Y."/>
            <person name="Shoguchi E."/>
            <person name="Shin-i T."/>
            <person name="Spagnuolo A."/>
            <person name="Stainier D."/>
            <person name="Suzuki M.M."/>
            <person name="Tassy O."/>
            <person name="Takatori N."/>
            <person name="Tokuoka M."/>
            <person name="Yagi K."/>
            <person name="Yoshizaki F."/>
            <person name="Wada S."/>
            <person name="Zhang C."/>
            <person name="Hyatt P.D."/>
            <person name="Larimer F."/>
            <person name="Detter C."/>
            <person name="Doggett N."/>
            <person name="Glavina T."/>
            <person name="Hawkins T."/>
            <person name="Richardson P."/>
            <person name="Lucas S."/>
            <person name="Kohara Y."/>
            <person name="Levine M."/>
            <person name="Satoh N."/>
            <person name="Rokhsar D.S."/>
        </authorList>
    </citation>
    <scope>NUCLEOTIDE SEQUENCE [LARGE SCALE GENOMIC DNA]</scope>
</reference>
<evidence type="ECO:0000256" key="1">
    <source>
        <dbReference type="ARBA" id="ARBA00004123"/>
    </source>
</evidence>
<reference evidence="9" key="2">
    <citation type="journal article" date="2008" name="Genome Biol.">
        <title>Improved genome assembly and evidence-based global gene model set for the chordate Ciona intestinalis: new insight into intron and operon populations.</title>
        <authorList>
            <person name="Satou Y."/>
            <person name="Mineta K."/>
            <person name="Ogasawara M."/>
            <person name="Sasakura Y."/>
            <person name="Shoguchi E."/>
            <person name="Ueno K."/>
            <person name="Yamada L."/>
            <person name="Matsumoto J."/>
            <person name="Wasserscheid J."/>
            <person name="Dewar K."/>
            <person name="Wiley G.B."/>
            <person name="Macmil S.L."/>
            <person name="Roe B.A."/>
            <person name="Zeller R.W."/>
            <person name="Hastings K.E."/>
            <person name="Lemaire P."/>
            <person name="Lindquist E."/>
            <person name="Endo T."/>
            <person name="Hotta K."/>
            <person name="Inaba K."/>
        </authorList>
    </citation>
    <scope>NUCLEOTIDE SEQUENCE [LARGE SCALE GENOMIC DNA]</scope>
    <source>
        <strain evidence="9">wild type</strain>
    </source>
</reference>
<dbReference type="PROSITE" id="PS50071">
    <property type="entry name" value="HOMEOBOX_2"/>
    <property type="match status" value="1"/>
</dbReference>
<evidence type="ECO:0000256" key="7">
    <source>
        <dbReference type="SAM" id="MobiDB-lite"/>
    </source>
</evidence>
<evidence type="ECO:0000256" key="5">
    <source>
        <dbReference type="ARBA" id="ARBA00023242"/>
    </source>
</evidence>
<reference evidence="9" key="4">
    <citation type="submission" date="2025-09" db="UniProtKB">
        <authorList>
            <consortium name="Ensembl"/>
        </authorList>
    </citation>
    <scope>IDENTIFICATION</scope>
</reference>
<dbReference type="FunFam" id="1.10.10.60:FF:000003">
    <property type="entry name" value="Iroquois-class homeobox protein IRX"/>
    <property type="match status" value="1"/>
</dbReference>
<dbReference type="SMART" id="SM00389">
    <property type="entry name" value="HOX"/>
    <property type="match status" value="1"/>
</dbReference>
<evidence type="ECO:0000256" key="4">
    <source>
        <dbReference type="ARBA" id="ARBA00023155"/>
    </source>
</evidence>
<dbReference type="PROSITE" id="PS00027">
    <property type="entry name" value="HOMEOBOX_1"/>
    <property type="match status" value="1"/>
</dbReference>
<dbReference type="GO" id="GO:0000981">
    <property type="term" value="F:DNA-binding transcription factor activity, RNA polymerase II-specific"/>
    <property type="evidence" value="ECO:0000318"/>
    <property type="project" value="GO_Central"/>
</dbReference>
<dbReference type="InterPro" id="IPR008422">
    <property type="entry name" value="KN_HD"/>
</dbReference>
<feature type="region of interest" description="Disordered" evidence="7">
    <location>
        <begin position="167"/>
        <end position="193"/>
    </location>
</feature>
<dbReference type="Pfam" id="PF05920">
    <property type="entry name" value="Homeobox_KN"/>
    <property type="match status" value="1"/>
</dbReference>
<keyword evidence="5 6" id="KW-0539">Nucleus</keyword>
<feature type="domain" description="Homeobox" evidence="8">
    <location>
        <begin position="96"/>
        <end position="159"/>
    </location>
</feature>
<feature type="region of interest" description="Disordered" evidence="7">
    <location>
        <begin position="226"/>
        <end position="246"/>
    </location>
</feature>
<dbReference type="InterPro" id="IPR001356">
    <property type="entry name" value="HD"/>
</dbReference>
<accession>F7AUT5</accession>
<dbReference type="Gene3D" id="1.10.10.60">
    <property type="entry name" value="Homeodomain-like"/>
    <property type="match status" value="1"/>
</dbReference>
<feature type="compositionally biased region" description="Polar residues" evidence="7">
    <location>
        <begin position="231"/>
        <end position="246"/>
    </location>
</feature>
<dbReference type="AlphaFoldDB" id="F7AUT5"/>
<keyword evidence="10" id="KW-1185">Reference proteome</keyword>
<dbReference type="GO" id="GO:0006357">
    <property type="term" value="P:regulation of transcription by RNA polymerase II"/>
    <property type="evidence" value="ECO:0000318"/>
    <property type="project" value="GO_Central"/>
</dbReference>
<comment type="subcellular location">
    <subcellularLocation>
        <location evidence="1 6">Nucleus</location>
    </subcellularLocation>
</comment>
<organism evidence="9 10">
    <name type="scientific">Ciona intestinalis</name>
    <name type="common">Transparent sea squirt</name>
    <name type="synonym">Ascidia intestinalis</name>
    <dbReference type="NCBI Taxonomy" id="7719"/>
    <lineage>
        <taxon>Eukaryota</taxon>
        <taxon>Metazoa</taxon>
        <taxon>Chordata</taxon>
        <taxon>Tunicata</taxon>
        <taxon>Ascidiacea</taxon>
        <taxon>Phlebobranchia</taxon>
        <taxon>Cionidae</taxon>
        <taxon>Ciona</taxon>
    </lineage>
</organism>
<dbReference type="PANTHER" id="PTHR11211">
    <property type="entry name" value="IROQUOIS-CLASS HOMEODOMAIN PROTEIN IRX"/>
    <property type="match status" value="1"/>
</dbReference>
<keyword evidence="4 6" id="KW-0371">Homeobox</keyword>
<dbReference type="OMA" id="CHPISTE"/>
<dbReference type="InParanoid" id="F7AUT5"/>
<name>F7AUT5_CIOIN</name>
<dbReference type="PANTHER" id="PTHR11211:SF40">
    <property type="entry name" value="MIRROR, ISOFORM C"/>
    <property type="match status" value="1"/>
</dbReference>
<dbReference type="Ensembl" id="ENSCINT00000023603.2">
    <property type="protein sequence ID" value="ENSCINP00000023357.2"/>
    <property type="gene ID" value="ENSCING00000012537.2"/>
</dbReference>
<dbReference type="STRING" id="7719.ENSCINP00000023357"/>
<dbReference type="HOGENOM" id="CLU_478642_0_0_1"/>
<dbReference type="GO" id="GO:0048468">
    <property type="term" value="P:cell development"/>
    <property type="evidence" value="ECO:0000318"/>
    <property type="project" value="GO_Central"/>
</dbReference>